<dbReference type="InterPro" id="IPR017911">
    <property type="entry name" value="MacB-like_ATP-bd"/>
</dbReference>
<evidence type="ECO:0000256" key="2">
    <source>
        <dbReference type="ARBA" id="ARBA00022741"/>
    </source>
</evidence>
<dbReference type="InterPro" id="IPR003439">
    <property type="entry name" value="ABC_transporter-like_ATP-bd"/>
</dbReference>
<dbReference type="PROSITE" id="PS50893">
    <property type="entry name" value="ABC_TRANSPORTER_2"/>
    <property type="match status" value="1"/>
</dbReference>
<evidence type="ECO:0000313" key="6">
    <source>
        <dbReference type="Proteomes" id="UP000278962"/>
    </source>
</evidence>
<dbReference type="SUPFAM" id="SSF52540">
    <property type="entry name" value="P-loop containing nucleoside triphosphate hydrolases"/>
    <property type="match status" value="1"/>
</dbReference>
<gene>
    <name evidence="5" type="ORF">C8N24_1261</name>
</gene>
<evidence type="ECO:0000256" key="1">
    <source>
        <dbReference type="ARBA" id="ARBA00022448"/>
    </source>
</evidence>
<comment type="caution">
    <text evidence="5">The sequence shown here is derived from an EMBL/GenBank/DDBJ whole genome shotgun (WGS) entry which is preliminary data.</text>
</comment>
<dbReference type="GO" id="GO:0016887">
    <property type="term" value="F:ATP hydrolysis activity"/>
    <property type="evidence" value="ECO:0007669"/>
    <property type="project" value="InterPro"/>
</dbReference>
<dbReference type="PANTHER" id="PTHR24220:SF86">
    <property type="entry name" value="ABC TRANSPORTER ABCH.1"/>
    <property type="match status" value="1"/>
</dbReference>
<keyword evidence="6" id="KW-1185">Reference proteome</keyword>
<dbReference type="Proteomes" id="UP000278962">
    <property type="component" value="Unassembled WGS sequence"/>
</dbReference>
<dbReference type="GO" id="GO:0005886">
    <property type="term" value="C:plasma membrane"/>
    <property type="evidence" value="ECO:0007669"/>
    <property type="project" value="TreeGrafter"/>
</dbReference>
<evidence type="ECO:0000313" key="5">
    <source>
        <dbReference type="EMBL" id="RKQ91439.1"/>
    </source>
</evidence>
<dbReference type="InterPro" id="IPR027417">
    <property type="entry name" value="P-loop_NTPase"/>
</dbReference>
<dbReference type="RefSeq" id="WP_121249050.1">
    <property type="nucleotide sequence ID" value="NZ_RBIL01000001.1"/>
</dbReference>
<dbReference type="EMBL" id="RBIL01000001">
    <property type="protein sequence ID" value="RKQ91439.1"/>
    <property type="molecule type" value="Genomic_DNA"/>
</dbReference>
<dbReference type="InterPro" id="IPR003593">
    <property type="entry name" value="AAA+_ATPase"/>
</dbReference>
<dbReference type="PANTHER" id="PTHR24220">
    <property type="entry name" value="IMPORT ATP-BINDING PROTEIN"/>
    <property type="match status" value="1"/>
</dbReference>
<sequence>MTAVLRLVDVVKTYPGGVEALRGVSLTVAAGEAVAVVGPSGSGKSTLLHVMGTLERPTSGEVLVAGADTARLGERALAALRAREIGFVFQQFFLLDGMTALDNVATGLLYADVAPGERRRRAREALEAVGLEHRLDHPPAKLSGGERQRVAIARALVGRPAILFADEPTGNLDSRTGAGILALLRELHAAGSTIVTITHDAAVADAFPRRVEIRDGLIAAGEPDRVWEVAR</sequence>
<dbReference type="SMART" id="SM00382">
    <property type="entry name" value="AAA"/>
    <property type="match status" value="1"/>
</dbReference>
<dbReference type="AlphaFoldDB" id="A0A660LA67"/>
<dbReference type="GO" id="GO:0098796">
    <property type="term" value="C:membrane protein complex"/>
    <property type="evidence" value="ECO:0007669"/>
    <property type="project" value="UniProtKB-ARBA"/>
</dbReference>
<dbReference type="GO" id="GO:0005524">
    <property type="term" value="F:ATP binding"/>
    <property type="evidence" value="ECO:0007669"/>
    <property type="project" value="UniProtKB-KW"/>
</dbReference>
<keyword evidence="2" id="KW-0547">Nucleotide-binding</keyword>
<name>A0A660LA67_9ACTN</name>
<dbReference type="Pfam" id="PF00005">
    <property type="entry name" value="ABC_tran"/>
    <property type="match status" value="1"/>
</dbReference>
<feature type="domain" description="ABC transporter" evidence="4">
    <location>
        <begin position="5"/>
        <end position="229"/>
    </location>
</feature>
<protein>
    <submittedName>
        <fullName evidence="5">Putative ABC transport system ATP-binding protein</fullName>
    </submittedName>
</protein>
<keyword evidence="3 5" id="KW-0067">ATP-binding</keyword>
<organism evidence="5 6">
    <name type="scientific">Solirubrobacter pauli</name>
    <dbReference type="NCBI Taxonomy" id="166793"/>
    <lineage>
        <taxon>Bacteria</taxon>
        <taxon>Bacillati</taxon>
        <taxon>Actinomycetota</taxon>
        <taxon>Thermoleophilia</taxon>
        <taxon>Solirubrobacterales</taxon>
        <taxon>Solirubrobacteraceae</taxon>
        <taxon>Solirubrobacter</taxon>
    </lineage>
</organism>
<dbReference type="PROSITE" id="PS00211">
    <property type="entry name" value="ABC_TRANSPORTER_1"/>
    <property type="match status" value="1"/>
</dbReference>
<accession>A0A660LA67</accession>
<dbReference type="FunFam" id="3.40.50.300:FF:000032">
    <property type="entry name" value="Export ABC transporter ATP-binding protein"/>
    <property type="match status" value="1"/>
</dbReference>
<dbReference type="InterPro" id="IPR017871">
    <property type="entry name" value="ABC_transporter-like_CS"/>
</dbReference>
<proteinExistence type="predicted"/>
<keyword evidence="1" id="KW-0813">Transport</keyword>
<evidence type="ECO:0000259" key="4">
    <source>
        <dbReference type="PROSITE" id="PS50893"/>
    </source>
</evidence>
<evidence type="ECO:0000256" key="3">
    <source>
        <dbReference type="ARBA" id="ARBA00022840"/>
    </source>
</evidence>
<dbReference type="OrthoDB" id="9802264at2"/>
<dbReference type="Gene3D" id="3.40.50.300">
    <property type="entry name" value="P-loop containing nucleotide triphosphate hydrolases"/>
    <property type="match status" value="1"/>
</dbReference>
<dbReference type="CDD" id="cd03255">
    <property type="entry name" value="ABC_MJ0796_LolCDE_FtsE"/>
    <property type="match status" value="1"/>
</dbReference>
<reference evidence="5 6" key="1">
    <citation type="submission" date="2018-10" db="EMBL/GenBank/DDBJ databases">
        <title>Genomic Encyclopedia of Archaeal and Bacterial Type Strains, Phase II (KMG-II): from individual species to whole genera.</title>
        <authorList>
            <person name="Goeker M."/>
        </authorList>
    </citation>
    <scope>NUCLEOTIDE SEQUENCE [LARGE SCALE GENOMIC DNA]</scope>
    <source>
        <strain evidence="5 6">DSM 14954</strain>
    </source>
</reference>
<dbReference type="GO" id="GO:0022857">
    <property type="term" value="F:transmembrane transporter activity"/>
    <property type="evidence" value="ECO:0007669"/>
    <property type="project" value="TreeGrafter"/>
</dbReference>
<dbReference type="InterPro" id="IPR015854">
    <property type="entry name" value="ABC_transpr_LolD-like"/>
</dbReference>